<gene>
    <name evidence="2" type="ORF">F2S80_07985</name>
</gene>
<name>A0ABQ6SKI2_9PAST</name>
<evidence type="ECO:0000313" key="2">
    <source>
        <dbReference type="EMBL" id="KAA5522543.1"/>
    </source>
</evidence>
<evidence type="ECO:0008006" key="4">
    <source>
        <dbReference type="Google" id="ProtNLM"/>
    </source>
</evidence>
<sequence length="280" mass="32460">MFKKTLSVFSIFVLTACGSSYQFIPQQPKYKISDEDMKEVVSVINKLEHCIHPELKGLTLEDADRKVYRKYSQEERILWNNAQLNTIVKVIGERDSRIIANDPASQAYFSEQHKKFNNNIANVDVNECKAFKRDYNNAISELRKQIQEQKKQAIAKQKAAEQQRKAQQIQAEKERKAREAYLKTPQGQAELARQQQAEYQRQMLAQQREYQQQMLEMQRQAAQQAAFQEFSNSISSGLRNMNQQIQQGTQFMNQMNQNMRSSCQSIGNGWGTGGWTNVCN</sequence>
<protein>
    <recommendedName>
        <fullName evidence="4">Lipoprotein</fullName>
    </recommendedName>
</protein>
<keyword evidence="3" id="KW-1185">Reference proteome</keyword>
<dbReference type="EMBL" id="VXDF01000007">
    <property type="protein sequence ID" value="KAA5522543.1"/>
    <property type="molecule type" value="Genomic_DNA"/>
</dbReference>
<dbReference type="RefSeq" id="WP_139989201.1">
    <property type="nucleotide sequence ID" value="NZ_VCED01000001.1"/>
</dbReference>
<accession>A0ABQ6SKI2</accession>
<dbReference type="Pfam" id="PF17311">
    <property type="entry name" value="DUF5358"/>
    <property type="match status" value="1"/>
</dbReference>
<proteinExistence type="predicted"/>
<comment type="caution">
    <text evidence="2">The sequence shown here is derived from an EMBL/GenBank/DDBJ whole genome shotgun (WGS) entry which is preliminary data.</text>
</comment>
<dbReference type="PROSITE" id="PS51257">
    <property type="entry name" value="PROKAR_LIPOPROTEIN"/>
    <property type="match status" value="1"/>
</dbReference>
<organism evidence="2 3">
    <name type="scientific">Haemophilus seminalis</name>
    <dbReference type="NCBI Taxonomy" id="2582921"/>
    <lineage>
        <taxon>Bacteria</taxon>
        <taxon>Pseudomonadati</taxon>
        <taxon>Pseudomonadota</taxon>
        <taxon>Gammaproteobacteria</taxon>
        <taxon>Pasteurellales</taxon>
        <taxon>Pasteurellaceae</taxon>
        <taxon>Haemophilus</taxon>
    </lineage>
</organism>
<feature type="coiled-coil region" evidence="1">
    <location>
        <begin position="132"/>
        <end position="209"/>
    </location>
</feature>
<reference evidence="2 3" key="1">
    <citation type="submission" date="2019-09" db="EMBL/GenBank/DDBJ databases">
        <title>Haemophilus seminale sp. nov., isolated from human semen.</title>
        <authorList>
            <person name="Zheng M."/>
        </authorList>
    </citation>
    <scope>NUCLEOTIDE SEQUENCE [LARGE SCALE GENOMIC DNA]</scope>
    <source>
        <strain evidence="2 3">SZY H2</strain>
    </source>
</reference>
<dbReference type="InterPro" id="IPR035279">
    <property type="entry name" value="DUF5358"/>
</dbReference>
<evidence type="ECO:0000256" key="1">
    <source>
        <dbReference type="SAM" id="Coils"/>
    </source>
</evidence>
<evidence type="ECO:0000313" key="3">
    <source>
        <dbReference type="Proteomes" id="UP000324828"/>
    </source>
</evidence>
<keyword evidence="1" id="KW-0175">Coiled coil</keyword>
<dbReference type="Proteomes" id="UP000324828">
    <property type="component" value="Unassembled WGS sequence"/>
</dbReference>